<evidence type="ECO:0000313" key="1">
    <source>
        <dbReference type="EMBL" id="SVA88412.1"/>
    </source>
</evidence>
<reference evidence="1" key="1">
    <citation type="submission" date="2018-05" db="EMBL/GenBank/DDBJ databases">
        <authorList>
            <person name="Lanie J.A."/>
            <person name="Ng W.-L."/>
            <person name="Kazmierczak K.M."/>
            <person name="Andrzejewski T.M."/>
            <person name="Davidsen T.M."/>
            <person name="Wayne K.J."/>
            <person name="Tettelin H."/>
            <person name="Glass J.I."/>
            <person name="Rusch D."/>
            <person name="Podicherti R."/>
            <person name="Tsui H.-C.T."/>
            <person name="Winkler M.E."/>
        </authorList>
    </citation>
    <scope>NUCLEOTIDE SEQUENCE</scope>
</reference>
<proteinExistence type="predicted"/>
<organism evidence="1">
    <name type="scientific">marine metagenome</name>
    <dbReference type="NCBI Taxonomy" id="408172"/>
    <lineage>
        <taxon>unclassified sequences</taxon>
        <taxon>metagenomes</taxon>
        <taxon>ecological metagenomes</taxon>
    </lineage>
</organism>
<gene>
    <name evidence="1" type="ORF">METZ01_LOCUS141266</name>
</gene>
<dbReference type="EMBL" id="UINC01021254">
    <property type="protein sequence ID" value="SVA88412.1"/>
    <property type="molecule type" value="Genomic_DNA"/>
</dbReference>
<dbReference type="AlphaFoldDB" id="A0A381ZHW2"/>
<sequence>MMIYLGSISKHPSLLDHVTNSVCVPIADVGGQLTQEFTINIGRKFPAFED</sequence>
<name>A0A381ZHW2_9ZZZZ</name>
<protein>
    <submittedName>
        <fullName evidence="1">Uncharacterized protein</fullName>
    </submittedName>
</protein>
<accession>A0A381ZHW2</accession>